<evidence type="ECO:0000313" key="5">
    <source>
        <dbReference type="EMBL" id="MBM9461756.1"/>
    </source>
</evidence>
<dbReference type="PANTHER" id="PTHR12159:SF9">
    <property type="entry name" value="G_T MISMATCH-SPECIFIC THYMINE DNA GLYCOSYLASE"/>
    <property type="match status" value="1"/>
</dbReference>
<evidence type="ECO:0000259" key="4">
    <source>
        <dbReference type="Pfam" id="PF03167"/>
    </source>
</evidence>
<dbReference type="InterPro" id="IPR005122">
    <property type="entry name" value="Uracil-DNA_glycosylase-like"/>
</dbReference>
<evidence type="ECO:0000256" key="1">
    <source>
        <dbReference type="ARBA" id="ARBA00022763"/>
    </source>
</evidence>
<dbReference type="CDD" id="cd10028">
    <property type="entry name" value="UDG-F2_TDG_MUG"/>
    <property type="match status" value="1"/>
</dbReference>
<proteinExistence type="predicted"/>
<evidence type="ECO:0000313" key="6">
    <source>
        <dbReference type="Proteomes" id="UP000663791"/>
    </source>
</evidence>
<dbReference type="PANTHER" id="PTHR12159">
    <property type="entry name" value="G/T AND G/U MISMATCH-SPECIFIC DNA GLYCOSYLASE"/>
    <property type="match status" value="1"/>
</dbReference>
<keyword evidence="1" id="KW-0227">DNA damage</keyword>
<dbReference type="InterPro" id="IPR015637">
    <property type="entry name" value="MUG/TDG"/>
</dbReference>
<keyword evidence="3" id="KW-0234">DNA repair</keyword>
<dbReference type="AlphaFoldDB" id="A0A939BX51"/>
<protein>
    <submittedName>
        <fullName evidence="5">Mismatch-specific DNA-glycosylase</fullName>
    </submittedName>
</protein>
<gene>
    <name evidence="5" type="ORF">JK386_17835</name>
</gene>
<sequence length="168" mass="18066">MLPDLLRPGLSVVFCGTAVATASAERGHYYSGRGNKFWQLLHESGFTPFRLTPEDDASLPSFGVGITDLVKTVAQSHDRGLDFGGAPTVAGHIIAAAPQWVAFNGLTAGRAASRQLGLGRPKEVGLGEQPWAIGPSRVFVVPNSSGAHATMPFADKLHWWTMFRRLVR</sequence>
<dbReference type="SUPFAM" id="SSF52141">
    <property type="entry name" value="Uracil-DNA glycosylase-like"/>
    <property type="match status" value="1"/>
</dbReference>
<name>A0A939BX51_9ACTN</name>
<dbReference type="GO" id="GO:0008263">
    <property type="term" value="F:pyrimidine-specific mismatch base pair DNA N-glycosylase activity"/>
    <property type="evidence" value="ECO:0007669"/>
    <property type="project" value="TreeGrafter"/>
</dbReference>
<dbReference type="GO" id="GO:0004844">
    <property type="term" value="F:uracil DNA N-glycosylase activity"/>
    <property type="evidence" value="ECO:0007669"/>
    <property type="project" value="TreeGrafter"/>
</dbReference>
<organism evidence="5 6">
    <name type="scientific">Nocardioides faecalis</name>
    <dbReference type="NCBI Taxonomy" id="2803858"/>
    <lineage>
        <taxon>Bacteria</taxon>
        <taxon>Bacillati</taxon>
        <taxon>Actinomycetota</taxon>
        <taxon>Actinomycetes</taxon>
        <taxon>Propionibacteriales</taxon>
        <taxon>Nocardioidaceae</taxon>
        <taxon>Nocardioides</taxon>
    </lineage>
</organism>
<accession>A0A939BX51</accession>
<dbReference type="Pfam" id="PF03167">
    <property type="entry name" value="UDG"/>
    <property type="match status" value="1"/>
</dbReference>
<dbReference type="GO" id="GO:0006285">
    <property type="term" value="P:base-excision repair, AP site formation"/>
    <property type="evidence" value="ECO:0007669"/>
    <property type="project" value="InterPro"/>
</dbReference>
<dbReference type="RefSeq" id="WP_205293077.1">
    <property type="nucleotide sequence ID" value="NZ_CP074406.1"/>
</dbReference>
<dbReference type="Proteomes" id="UP000663791">
    <property type="component" value="Unassembled WGS sequence"/>
</dbReference>
<keyword evidence="6" id="KW-1185">Reference proteome</keyword>
<evidence type="ECO:0000256" key="3">
    <source>
        <dbReference type="ARBA" id="ARBA00023204"/>
    </source>
</evidence>
<dbReference type="EMBL" id="JAERTX010000026">
    <property type="protein sequence ID" value="MBM9461756.1"/>
    <property type="molecule type" value="Genomic_DNA"/>
</dbReference>
<feature type="domain" description="Uracil-DNA glycosylase-like" evidence="4">
    <location>
        <begin position="4"/>
        <end position="149"/>
    </location>
</feature>
<comment type="caution">
    <text evidence="5">The sequence shown here is derived from an EMBL/GenBank/DDBJ whole genome shotgun (WGS) entry which is preliminary data.</text>
</comment>
<dbReference type="InterPro" id="IPR036895">
    <property type="entry name" value="Uracil-DNA_glycosylase-like_sf"/>
</dbReference>
<evidence type="ECO:0000256" key="2">
    <source>
        <dbReference type="ARBA" id="ARBA00022801"/>
    </source>
</evidence>
<keyword evidence="2" id="KW-0378">Hydrolase</keyword>
<reference evidence="5" key="1">
    <citation type="submission" date="2021-01" db="EMBL/GenBank/DDBJ databases">
        <title>Novel species in genus Nocardioides.</title>
        <authorList>
            <person name="Zhang G."/>
        </authorList>
    </citation>
    <scope>NUCLEOTIDE SEQUENCE</scope>
    <source>
        <strain evidence="5">Zg-536</strain>
    </source>
</reference>
<dbReference type="Gene3D" id="3.40.470.10">
    <property type="entry name" value="Uracil-DNA glycosylase-like domain"/>
    <property type="match status" value="1"/>
</dbReference>